<evidence type="ECO:0000313" key="2">
    <source>
        <dbReference type="EMBL" id="KAL0165515.1"/>
    </source>
</evidence>
<dbReference type="Proteomes" id="UP001529510">
    <property type="component" value="Unassembled WGS sequence"/>
</dbReference>
<dbReference type="EMBL" id="JAMKFB020000019">
    <property type="protein sequence ID" value="KAL0165515.1"/>
    <property type="molecule type" value="Genomic_DNA"/>
</dbReference>
<dbReference type="AlphaFoldDB" id="A0ABD0NUK6"/>
<name>A0ABD0NUK6_CIRMR</name>
<comment type="caution">
    <text evidence="2">The sequence shown here is derived from an EMBL/GenBank/DDBJ whole genome shotgun (WGS) entry which is preliminary data.</text>
</comment>
<feature type="non-terminal residue" evidence="2">
    <location>
        <position position="109"/>
    </location>
</feature>
<evidence type="ECO:0000313" key="3">
    <source>
        <dbReference type="Proteomes" id="UP001529510"/>
    </source>
</evidence>
<proteinExistence type="predicted"/>
<protein>
    <recommendedName>
        <fullName evidence="1">Exosome RNA helicase MTR4-like beta-barrel domain-containing protein</fullName>
    </recommendedName>
</protein>
<sequence length="109" mass="12305">HTVQKLKLQDISAITAKTLKVIPERIIDNYNKRQQPRFRLDPPGQAISTATQELLRLAEANPNGIATLDPVNDLHLKGVDVVEGVMRQRVLQDSLKDFHCIHSPTFTEQ</sequence>
<feature type="domain" description="Exosome RNA helicase MTR4-like beta-barrel" evidence="1">
    <location>
        <begin position="2"/>
        <end position="109"/>
    </location>
</feature>
<dbReference type="InterPro" id="IPR025696">
    <property type="entry name" value="Beta-barrel_MTR4"/>
</dbReference>
<organism evidence="2 3">
    <name type="scientific">Cirrhinus mrigala</name>
    <name type="common">Mrigala</name>
    <dbReference type="NCBI Taxonomy" id="683832"/>
    <lineage>
        <taxon>Eukaryota</taxon>
        <taxon>Metazoa</taxon>
        <taxon>Chordata</taxon>
        <taxon>Craniata</taxon>
        <taxon>Vertebrata</taxon>
        <taxon>Euteleostomi</taxon>
        <taxon>Actinopterygii</taxon>
        <taxon>Neopterygii</taxon>
        <taxon>Teleostei</taxon>
        <taxon>Ostariophysi</taxon>
        <taxon>Cypriniformes</taxon>
        <taxon>Cyprinidae</taxon>
        <taxon>Labeoninae</taxon>
        <taxon>Labeonini</taxon>
        <taxon>Cirrhinus</taxon>
    </lineage>
</organism>
<evidence type="ECO:0000259" key="1">
    <source>
        <dbReference type="Pfam" id="PF13234"/>
    </source>
</evidence>
<reference evidence="2 3" key="1">
    <citation type="submission" date="2024-05" db="EMBL/GenBank/DDBJ databases">
        <title>Genome sequencing and assembly of Indian major carp, Cirrhinus mrigala (Hamilton, 1822).</title>
        <authorList>
            <person name="Mohindra V."/>
            <person name="Chowdhury L.M."/>
            <person name="Lal K."/>
            <person name="Jena J.K."/>
        </authorList>
    </citation>
    <scope>NUCLEOTIDE SEQUENCE [LARGE SCALE GENOMIC DNA]</scope>
    <source>
        <strain evidence="2">CM1030</strain>
        <tissue evidence="2">Blood</tissue>
    </source>
</reference>
<dbReference type="Pfam" id="PF13234">
    <property type="entry name" value="MTR4_beta-barrel"/>
    <property type="match status" value="1"/>
</dbReference>
<feature type="non-terminal residue" evidence="2">
    <location>
        <position position="1"/>
    </location>
</feature>
<accession>A0ABD0NUK6</accession>
<keyword evidence="3" id="KW-1185">Reference proteome</keyword>
<gene>
    <name evidence="2" type="ORF">M9458_037359</name>
</gene>